<protein>
    <submittedName>
        <fullName evidence="1">Uncharacterized protein</fullName>
    </submittedName>
</protein>
<organism evidence="1 2">
    <name type="scientific">Crucibulum laeve</name>
    <dbReference type="NCBI Taxonomy" id="68775"/>
    <lineage>
        <taxon>Eukaryota</taxon>
        <taxon>Fungi</taxon>
        <taxon>Dikarya</taxon>
        <taxon>Basidiomycota</taxon>
        <taxon>Agaricomycotina</taxon>
        <taxon>Agaricomycetes</taxon>
        <taxon>Agaricomycetidae</taxon>
        <taxon>Agaricales</taxon>
        <taxon>Agaricineae</taxon>
        <taxon>Nidulariaceae</taxon>
        <taxon>Crucibulum</taxon>
    </lineage>
</organism>
<sequence length="333" mass="38198">MSLSKIASLLQFGAYLLMYWVKYFAWWEQSLVSIELSELWSNITISGCNPWVTPRRDAVPLLESVSLIGKQYGLLNWFENAPALRSVPLSSFRCPWNQITLLRLSECPMINTSLYKTLIQASNLQELDLGICVLPGRVQPSMEIEPHQMVELPRLKKLSVQLFFPENIASILSMISAVSLEELIVTDNSINNNQEIIDCVISLMNKSMATERLTVTLGDKKSITVALTRILFEISGVDAALQFEKHECAVLFLMEFANRTRHLTLPGGSRIYNPFRIRSLGYRETIEELIQTLKDPGLFIEKVFVLNEYPQQYPQRWVKLSFQRFLILSNLWS</sequence>
<reference evidence="1 2" key="1">
    <citation type="journal article" date="2019" name="Nat. Ecol. Evol.">
        <title>Megaphylogeny resolves global patterns of mushroom evolution.</title>
        <authorList>
            <person name="Varga T."/>
            <person name="Krizsan K."/>
            <person name="Foldi C."/>
            <person name="Dima B."/>
            <person name="Sanchez-Garcia M."/>
            <person name="Sanchez-Ramirez S."/>
            <person name="Szollosi G.J."/>
            <person name="Szarkandi J.G."/>
            <person name="Papp V."/>
            <person name="Albert L."/>
            <person name="Andreopoulos W."/>
            <person name="Angelini C."/>
            <person name="Antonin V."/>
            <person name="Barry K.W."/>
            <person name="Bougher N.L."/>
            <person name="Buchanan P."/>
            <person name="Buyck B."/>
            <person name="Bense V."/>
            <person name="Catcheside P."/>
            <person name="Chovatia M."/>
            <person name="Cooper J."/>
            <person name="Damon W."/>
            <person name="Desjardin D."/>
            <person name="Finy P."/>
            <person name="Geml J."/>
            <person name="Haridas S."/>
            <person name="Hughes K."/>
            <person name="Justo A."/>
            <person name="Karasinski D."/>
            <person name="Kautmanova I."/>
            <person name="Kiss B."/>
            <person name="Kocsube S."/>
            <person name="Kotiranta H."/>
            <person name="LaButti K.M."/>
            <person name="Lechner B.E."/>
            <person name="Liimatainen K."/>
            <person name="Lipzen A."/>
            <person name="Lukacs Z."/>
            <person name="Mihaltcheva S."/>
            <person name="Morgado L.N."/>
            <person name="Niskanen T."/>
            <person name="Noordeloos M.E."/>
            <person name="Ohm R.A."/>
            <person name="Ortiz-Santana B."/>
            <person name="Ovrebo C."/>
            <person name="Racz N."/>
            <person name="Riley R."/>
            <person name="Savchenko A."/>
            <person name="Shiryaev A."/>
            <person name="Soop K."/>
            <person name="Spirin V."/>
            <person name="Szebenyi C."/>
            <person name="Tomsovsky M."/>
            <person name="Tulloss R.E."/>
            <person name="Uehling J."/>
            <person name="Grigoriev I.V."/>
            <person name="Vagvolgyi C."/>
            <person name="Papp T."/>
            <person name="Martin F.M."/>
            <person name="Miettinen O."/>
            <person name="Hibbett D.S."/>
            <person name="Nagy L.G."/>
        </authorList>
    </citation>
    <scope>NUCLEOTIDE SEQUENCE [LARGE SCALE GENOMIC DNA]</scope>
    <source>
        <strain evidence="1 2">CBS 166.37</strain>
    </source>
</reference>
<dbReference type="InterPro" id="IPR032675">
    <property type="entry name" value="LRR_dom_sf"/>
</dbReference>
<evidence type="ECO:0000313" key="2">
    <source>
        <dbReference type="Proteomes" id="UP000308652"/>
    </source>
</evidence>
<gene>
    <name evidence="1" type="ORF">BDQ12DRAFT_669603</name>
</gene>
<keyword evidence="2" id="KW-1185">Reference proteome</keyword>
<dbReference type="Gene3D" id="3.80.10.10">
    <property type="entry name" value="Ribonuclease Inhibitor"/>
    <property type="match status" value="1"/>
</dbReference>
<dbReference type="Proteomes" id="UP000308652">
    <property type="component" value="Unassembled WGS sequence"/>
</dbReference>
<dbReference type="AlphaFoldDB" id="A0A5C3LNI0"/>
<accession>A0A5C3LNI0</accession>
<name>A0A5C3LNI0_9AGAR</name>
<proteinExistence type="predicted"/>
<dbReference type="SUPFAM" id="SSF52047">
    <property type="entry name" value="RNI-like"/>
    <property type="match status" value="1"/>
</dbReference>
<dbReference type="EMBL" id="ML213635">
    <property type="protein sequence ID" value="TFK34167.1"/>
    <property type="molecule type" value="Genomic_DNA"/>
</dbReference>
<evidence type="ECO:0000313" key="1">
    <source>
        <dbReference type="EMBL" id="TFK34167.1"/>
    </source>
</evidence>